<sequence length="337" mass="35277">MRSVPDDIDVDLLLIGAGPAGLYGAYYAGFRGLRTAVLDAQPQLGGQVSAIYPEKNIYDVAGLPAVRGQQLVDGLASQAAQFDPTYVLGEQAVELERSGQRWTVRTATGRRIHAGAVVITSGVGAVTPRPLPCSAEDFLDRGLRYFVPQLDVLDGKDVVVVGGGDSAVDWALAALPRATSVTLVHRRLQFRAHEHSVQLLRDSACRLILDATVNAVRGNGAVDGIEVQAKGEEPEVLPAQVVVAALGFLMNLGPIKDWGLELDGRSIRVDTAMRTNLDGIYAAGDVTTYPGKVKLISVGFGEVATAVNNAAVALDPDASLAPGHSSDALPATSPAAV</sequence>
<gene>
    <name evidence="8" type="ORF">I4I82_01845</name>
</gene>
<evidence type="ECO:0000256" key="4">
    <source>
        <dbReference type="ARBA" id="ARBA00023002"/>
    </source>
</evidence>
<feature type="binding site" evidence="6">
    <location>
        <position position="47"/>
    </location>
    <ligand>
        <name>FAD</name>
        <dbReference type="ChEBI" id="CHEBI:57692"/>
    </ligand>
</feature>
<feature type="binding site" evidence="6">
    <location>
        <position position="285"/>
    </location>
    <ligand>
        <name>FAD</name>
        <dbReference type="ChEBI" id="CHEBI:57692"/>
    </ligand>
</feature>
<dbReference type="Proteomes" id="UP000694300">
    <property type="component" value="Unassembled WGS sequence"/>
</dbReference>
<feature type="binding site" evidence="6">
    <location>
        <position position="92"/>
    </location>
    <ligand>
        <name>FAD</name>
        <dbReference type="ChEBI" id="CHEBI:57692"/>
    </ligand>
</feature>
<keyword evidence="1 6" id="KW-0285">Flavoprotein</keyword>
<dbReference type="InterPro" id="IPR022890">
    <property type="entry name" value="Fd--NADP_Rdtase_type_2"/>
</dbReference>
<feature type="binding site" evidence="6">
    <location>
        <position position="52"/>
    </location>
    <ligand>
        <name>FAD</name>
        <dbReference type="ChEBI" id="CHEBI:57692"/>
    </ligand>
</feature>
<dbReference type="HAMAP" id="MF_01685">
    <property type="entry name" value="FENR2"/>
    <property type="match status" value="1"/>
</dbReference>
<name>A0ABS6U2I3_9PSEU</name>
<evidence type="ECO:0000256" key="6">
    <source>
        <dbReference type="HAMAP-Rule" id="MF_01685"/>
    </source>
</evidence>
<evidence type="ECO:0000313" key="8">
    <source>
        <dbReference type="EMBL" id="MBW0126440.1"/>
    </source>
</evidence>
<keyword evidence="9" id="KW-1185">Reference proteome</keyword>
<comment type="catalytic activity">
    <reaction evidence="5">
        <text>[thioredoxin]-dithiol + NADP(+) = [thioredoxin]-disulfide + NADPH + H(+)</text>
        <dbReference type="Rhea" id="RHEA:20345"/>
        <dbReference type="Rhea" id="RHEA-COMP:10698"/>
        <dbReference type="Rhea" id="RHEA-COMP:10700"/>
        <dbReference type="ChEBI" id="CHEBI:15378"/>
        <dbReference type="ChEBI" id="CHEBI:29950"/>
        <dbReference type="ChEBI" id="CHEBI:50058"/>
        <dbReference type="ChEBI" id="CHEBI:57783"/>
        <dbReference type="ChEBI" id="CHEBI:58349"/>
        <dbReference type="EC" id="1.8.1.9"/>
    </reaction>
</comment>
<reference evidence="8 9" key="1">
    <citation type="submission" date="2020-11" db="EMBL/GenBank/DDBJ databases">
        <title>Pseudonocardia abyssalis sp. nov. and Pseudonocardia oceani sp. nov., description and phylogenomic analysis of two novel actinomycetes isolated from the deep Southern Ocean.</title>
        <authorList>
            <person name="Parra J."/>
        </authorList>
    </citation>
    <scope>NUCLEOTIDE SEQUENCE [LARGE SCALE GENOMIC DNA]</scope>
    <source>
        <strain evidence="9">KRD185</strain>
    </source>
</reference>
<comment type="subunit">
    <text evidence="6">Homodimer.</text>
</comment>
<comment type="catalytic activity">
    <reaction evidence="6">
        <text>2 reduced [2Fe-2S]-[ferredoxin] + NADP(+) + H(+) = 2 oxidized [2Fe-2S]-[ferredoxin] + NADPH</text>
        <dbReference type="Rhea" id="RHEA:20125"/>
        <dbReference type="Rhea" id="RHEA-COMP:10000"/>
        <dbReference type="Rhea" id="RHEA-COMP:10001"/>
        <dbReference type="ChEBI" id="CHEBI:15378"/>
        <dbReference type="ChEBI" id="CHEBI:33737"/>
        <dbReference type="ChEBI" id="CHEBI:33738"/>
        <dbReference type="ChEBI" id="CHEBI:57783"/>
        <dbReference type="ChEBI" id="CHEBI:58349"/>
        <dbReference type="EC" id="1.18.1.2"/>
    </reaction>
</comment>
<dbReference type="InterPro" id="IPR023753">
    <property type="entry name" value="FAD/NAD-binding_dom"/>
</dbReference>
<dbReference type="EC" id="1.18.1.2" evidence="6"/>
<dbReference type="InterPro" id="IPR050097">
    <property type="entry name" value="Ferredoxin-NADP_redctase_2"/>
</dbReference>
<evidence type="ECO:0000256" key="3">
    <source>
        <dbReference type="ARBA" id="ARBA00022857"/>
    </source>
</evidence>
<comment type="cofactor">
    <cofactor evidence="6">
        <name>FAD</name>
        <dbReference type="ChEBI" id="CHEBI:57692"/>
    </cofactor>
    <text evidence="6">Binds 1 FAD per subunit.</text>
</comment>
<accession>A0ABS6U2I3</accession>
<feature type="domain" description="FAD/NAD(P)-binding" evidence="7">
    <location>
        <begin position="11"/>
        <end position="297"/>
    </location>
</feature>
<proteinExistence type="inferred from homology"/>
<evidence type="ECO:0000256" key="2">
    <source>
        <dbReference type="ARBA" id="ARBA00022827"/>
    </source>
</evidence>
<dbReference type="PANTHER" id="PTHR48105">
    <property type="entry name" value="THIOREDOXIN REDUCTASE 1-RELATED-RELATED"/>
    <property type="match status" value="1"/>
</dbReference>
<evidence type="ECO:0000313" key="9">
    <source>
        <dbReference type="Proteomes" id="UP000694300"/>
    </source>
</evidence>
<keyword evidence="3 6" id="KW-0521">NADP</keyword>
<feature type="binding site" evidence="6">
    <location>
        <position position="39"/>
    </location>
    <ligand>
        <name>FAD</name>
        <dbReference type="ChEBI" id="CHEBI:57692"/>
    </ligand>
</feature>
<dbReference type="Pfam" id="PF07992">
    <property type="entry name" value="Pyr_redox_2"/>
    <property type="match status" value="1"/>
</dbReference>
<comment type="caution">
    <text evidence="6">Lacks conserved residue(s) required for the propagation of feature annotation.</text>
</comment>
<evidence type="ECO:0000256" key="5">
    <source>
        <dbReference type="ARBA" id="ARBA00048132"/>
    </source>
</evidence>
<protein>
    <recommendedName>
        <fullName evidence="6">Ferredoxin--NADP reductase</fullName>
        <shortName evidence="6">FNR</shortName>
        <shortName evidence="6">Fd-NADP(+) reductase</shortName>
        <ecNumber evidence="6">1.18.1.2</ecNumber>
    </recommendedName>
</protein>
<evidence type="ECO:0000259" key="7">
    <source>
        <dbReference type="Pfam" id="PF07992"/>
    </source>
</evidence>
<dbReference type="EMBL" id="JADQDF010000001">
    <property type="protein sequence ID" value="MBW0126440.1"/>
    <property type="molecule type" value="Genomic_DNA"/>
</dbReference>
<feature type="binding site" evidence="6">
    <location>
        <position position="326"/>
    </location>
    <ligand>
        <name>FAD</name>
        <dbReference type="ChEBI" id="CHEBI:57692"/>
    </ligand>
</feature>
<comment type="caution">
    <text evidence="8">The sequence shown here is derived from an EMBL/GenBank/DDBJ whole genome shotgun (WGS) entry which is preliminary data.</text>
</comment>
<organism evidence="8 9">
    <name type="scientific">Pseudonocardia oceani</name>
    <dbReference type="NCBI Taxonomy" id="2792013"/>
    <lineage>
        <taxon>Bacteria</taxon>
        <taxon>Bacillati</taxon>
        <taxon>Actinomycetota</taxon>
        <taxon>Actinomycetes</taxon>
        <taxon>Pseudonocardiales</taxon>
        <taxon>Pseudonocardiaceae</taxon>
        <taxon>Pseudonocardia</taxon>
    </lineage>
</organism>
<keyword evidence="4 6" id="KW-0560">Oxidoreductase</keyword>
<evidence type="ECO:0000256" key="1">
    <source>
        <dbReference type="ARBA" id="ARBA00022630"/>
    </source>
</evidence>
<keyword evidence="2 6" id="KW-0274">FAD</keyword>
<comment type="similarity">
    <text evidence="6">Belongs to the ferredoxin--NADP reductase type 2 family.</text>
</comment>